<dbReference type="EMBL" id="CP003108">
    <property type="protein sequence ID" value="AET66210.1"/>
    <property type="molecule type" value="Genomic_DNA"/>
</dbReference>
<dbReference type="Gene3D" id="3.30.2010.10">
    <property type="entry name" value="Metalloproteases ('zincins'), catalytic domain"/>
    <property type="match status" value="1"/>
</dbReference>
<dbReference type="InterPro" id="IPR052173">
    <property type="entry name" value="Beta-lactam_resp_regulator"/>
</dbReference>
<dbReference type="PATRIC" id="fig|768706.3.peg.478"/>
<dbReference type="OrthoDB" id="9762883at2"/>
<feature type="transmembrane region" description="Helical" evidence="2">
    <location>
        <begin position="39"/>
        <end position="56"/>
    </location>
</feature>
<reference evidence="4 5" key="2">
    <citation type="journal article" date="2012" name="J. Bacteriol.">
        <title>Complete genome sequences of Desulfosporosinus orientis DSM765T, Desulfosporosinus youngiae DSM17734T, Desulfosporosinus meridiei DSM13257T, and Desulfosporosinus acidiphilus DSM22704T.</title>
        <authorList>
            <person name="Pester M."/>
            <person name="Brambilla E."/>
            <person name="Alazard D."/>
            <person name="Rattei T."/>
            <person name="Weinmaier T."/>
            <person name="Han J."/>
            <person name="Lucas S."/>
            <person name="Lapidus A."/>
            <person name="Cheng J.F."/>
            <person name="Goodwin L."/>
            <person name="Pitluck S."/>
            <person name="Peters L."/>
            <person name="Ovchinnikova G."/>
            <person name="Teshima H."/>
            <person name="Detter J.C."/>
            <person name="Han C.S."/>
            <person name="Tapia R."/>
            <person name="Land M.L."/>
            <person name="Hauser L."/>
            <person name="Kyrpides N.C."/>
            <person name="Ivanova N.N."/>
            <person name="Pagani I."/>
            <person name="Huntmann M."/>
            <person name="Wei C.L."/>
            <person name="Davenport K.W."/>
            <person name="Daligault H."/>
            <person name="Chain P.S."/>
            <person name="Chen A."/>
            <person name="Mavromatis K."/>
            <person name="Markowitz V."/>
            <person name="Szeto E."/>
            <person name="Mikhailova N."/>
            <person name="Pati A."/>
            <person name="Wagner M."/>
            <person name="Woyke T."/>
            <person name="Ollivier B."/>
            <person name="Klenk H.P."/>
            <person name="Spring S."/>
            <person name="Loy A."/>
        </authorList>
    </citation>
    <scope>NUCLEOTIDE SEQUENCE [LARGE SCALE GENOMIC DNA]</scope>
    <source>
        <strain evidence="5">ATCC 19365 / DSM 765 / NCIMB 8382 / VKM B-1628</strain>
    </source>
</reference>
<accession>G7WA72</accession>
<feature type="compositionally biased region" description="Polar residues" evidence="1">
    <location>
        <begin position="354"/>
        <end position="366"/>
    </location>
</feature>
<evidence type="ECO:0000256" key="1">
    <source>
        <dbReference type="SAM" id="MobiDB-lite"/>
    </source>
</evidence>
<feature type="transmembrane region" description="Helical" evidence="2">
    <location>
        <begin position="6"/>
        <end position="27"/>
    </location>
</feature>
<proteinExistence type="predicted"/>
<dbReference type="RefSeq" id="WP_014183036.1">
    <property type="nucleotide sequence ID" value="NC_016584.1"/>
</dbReference>
<dbReference type="Pfam" id="PF05569">
    <property type="entry name" value="Peptidase_M56"/>
    <property type="match status" value="1"/>
</dbReference>
<keyword evidence="2" id="KW-0812">Transmembrane</keyword>
<dbReference type="Proteomes" id="UP000006346">
    <property type="component" value="Chromosome"/>
</dbReference>
<dbReference type="KEGG" id="dor:Desor_0508"/>
<keyword evidence="2" id="KW-1133">Transmembrane helix</keyword>
<organism evidence="4 5">
    <name type="scientific">Desulfosporosinus orientis (strain ATCC 19365 / DSM 765 / NCIMB 8382 / VKM B-1628 / Singapore I)</name>
    <name type="common">Desulfotomaculum orientis</name>
    <dbReference type="NCBI Taxonomy" id="768706"/>
    <lineage>
        <taxon>Bacteria</taxon>
        <taxon>Bacillati</taxon>
        <taxon>Bacillota</taxon>
        <taxon>Clostridia</taxon>
        <taxon>Eubacteriales</taxon>
        <taxon>Desulfitobacteriaceae</taxon>
        <taxon>Desulfosporosinus</taxon>
    </lineage>
</organism>
<keyword evidence="2" id="KW-0472">Membrane</keyword>
<sequence length="679" mass="76259">MDLTRLFYYVVSLSLMGNILAIGLLIIKKLFRQKLSANWHYYIWFILILRLIIPFTPPISFNVLNLIPQYQQAIDLPQISMPSAWQQDKPTAVMQMNTNNANMAQETMTEKENTQPSSSGVVNEWLNWQTTSLIWIIGVIVILTYILLINGILLFKTKKLPVCESEFILEILQECKAKLKVRNHVSIVYDAAIKSPAIIGLWHPKIMISPEIVNRLPSEELSYIILHELSHMKRRDLLTNGLVLALQVIYWFNPVIWLALHQMKQDCEIACDATALAVLKTEEYKKYGQTVISMLQLLSESRWAPGTLGFVSKFNTRRIIMIANYRRTTLKWAVAALALTLAVGCSSLNNPINNQSKNTSSAGQQKATTTATPPPTTSLADNTNSIVYQNTQYGFSFSLPGDWKGYSIVSSQWQGTSLSGGANVESGPMISIRNPQWTSDTPTQDIPIMIFTIDQWNSLQQDVFHIGAAPINPSELGRNNTYVFALPARYNYAFPKGYQEVETILKGSPLQTTSVTQQHPDSTESMLSNMMISAKQGKVVFNDDFAAKTNTIEDIKKVWGKPDKTDWVSSLNEAYDTYSSHSLVFGVNKGDQITEIRSYDSRLKGITLNEAEKVLGTPAYDVTSNGQEIIGYEAGSEFKLEMVFTQPTSSAPNPVIDHYNVLYPQGTVNNMANYPGRQW</sequence>
<dbReference type="InterPro" id="IPR025453">
    <property type="entry name" value="DUF4309"/>
</dbReference>
<evidence type="ECO:0000256" key="2">
    <source>
        <dbReference type="SAM" id="Phobius"/>
    </source>
</evidence>
<dbReference type="PANTHER" id="PTHR34978">
    <property type="entry name" value="POSSIBLE SENSOR-TRANSDUCER PROTEIN BLAR"/>
    <property type="match status" value="1"/>
</dbReference>
<reference evidence="5" key="1">
    <citation type="submission" date="2011-11" db="EMBL/GenBank/DDBJ databases">
        <title>Complete sequence of Desulfosporosinus orientis DSM 765.</title>
        <authorList>
            <person name="Lucas S."/>
            <person name="Han J."/>
            <person name="Lapidus A."/>
            <person name="Cheng J.-F."/>
            <person name="Goodwin L."/>
            <person name="Pitluck S."/>
            <person name="Peters L."/>
            <person name="Ovchinnikova G."/>
            <person name="Teshima H."/>
            <person name="Detter J.C."/>
            <person name="Han C."/>
            <person name="Tapia R."/>
            <person name="Land M."/>
            <person name="Hauser L."/>
            <person name="Kyrpides N."/>
            <person name="Ivanova N."/>
            <person name="Pagani I."/>
            <person name="Pester M."/>
            <person name="Spring S."/>
            <person name="Ollivier B."/>
            <person name="Rattei T."/>
            <person name="Klenk H.-P."/>
            <person name="Wagner M."/>
            <person name="Loy A."/>
            <person name="Woyke T."/>
        </authorList>
    </citation>
    <scope>NUCLEOTIDE SEQUENCE [LARGE SCALE GENOMIC DNA]</scope>
    <source>
        <strain evidence="5">ATCC 19365 / DSM 765 / NCIMB 8382 / VKM B-1628</strain>
    </source>
</reference>
<name>G7WA72_DESOD</name>
<feature type="transmembrane region" description="Helical" evidence="2">
    <location>
        <begin position="237"/>
        <end position="260"/>
    </location>
</feature>
<dbReference type="AlphaFoldDB" id="G7WA72"/>
<dbReference type="InterPro" id="IPR008756">
    <property type="entry name" value="Peptidase_M56"/>
</dbReference>
<feature type="region of interest" description="Disordered" evidence="1">
    <location>
        <begin position="354"/>
        <end position="381"/>
    </location>
</feature>
<dbReference type="Pfam" id="PF14172">
    <property type="entry name" value="DUF4309"/>
    <property type="match status" value="1"/>
</dbReference>
<dbReference type="eggNOG" id="COG4219">
    <property type="taxonomic scope" value="Bacteria"/>
</dbReference>
<evidence type="ECO:0000313" key="5">
    <source>
        <dbReference type="Proteomes" id="UP000006346"/>
    </source>
</evidence>
<evidence type="ECO:0000313" key="4">
    <source>
        <dbReference type="EMBL" id="AET66210.1"/>
    </source>
</evidence>
<feature type="transmembrane region" description="Helical" evidence="2">
    <location>
        <begin position="133"/>
        <end position="155"/>
    </location>
</feature>
<feature type="domain" description="Peptidase M56" evidence="3">
    <location>
        <begin position="10"/>
        <end position="322"/>
    </location>
</feature>
<dbReference type="CDD" id="cd07341">
    <property type="entry name" value="M56_BlaR1_MecR1_like"/>
    <property type="match status" value="1"/>
</dbReference>
<gene>
    <name evidence="4" type="ordered locus">Desor_0508</name>
</gene>
<dbReference type="HOGENOM" id="CLU_404775_0_0_9"/>
<protein>
    <submittedName>
        <fullName evidence="4">Antirepressor regulating drug resistance protein</fullName>
    </submittedName>
</protein>
<keyword evidence="5" id="KW-1185">Reference proteome</keyword>
<dbReference type="PANTHER" id="PTHR34978:SF3">
    <property type="entry name" value="SLR0241 PROTEIN"/>
    <property type="match status" value="1"/>
</dbReference>
<dbReference type="STRING" id="768706.Desor_0508"/>
<evidence type="ECO:0000259" key="3">
    <source>
        <dbReference type="Pfam" id="PF05569"/>
    </source>
</evidence>